<dbReference type="Pfam" id="PF03992">
    <property type="entry name" value="ABM"/>
    <property type="match status" value="1"/>
</dbReference>
<dbReference type="PANTHER" id="PTHR33336:SF3">
    <property type="entry name" value="ABM DOMAIN-CONTAINING PROTEIN"/>
    <property type="match status" value="1"/>
</dbReference>
<gene>
    <name evidence="2" type="ORF">OU5_2783</name>
</gene>
<keyword evidence="2" id="KW-0503">Monooxygenase</keyword>
<dbReference type="RefSeq" id="WP_010463795.1">
    <property type="nucleotide sequence ID" value="NZ_CP005960.1"/>
</dbReference>
<dbReference type="GO" id="GO:0005829">
    <property type="term" value="C:cytosol"/>
    <property type="evidence" value="ECO:0007669"/>
    <property type="project" value="TreeGrafter"/>
</dbReference>
<sequence length="97" mass="10842">MSQPFTAIATLIAKPGQQDALEQHLRALVEPTRAEAGCGQYDLHQDLANPLAFYMIEHWSSDEALQAHDASAHVQNFRAKAGDFLEHFDLKRLRTVA</sequence>
<reference evidence="2 3" key="1">
    <citation type="journal article" date="2012" name="J. Bacteriol.">
        <title>Genome sequence of cold-adapted Pseudomonas mandelii strain JR-1.</title>
        <authorList>
            <person name="Jang S.H."/>
            <person name="Kim J."/>
            <person name="Kim J."/>
            <person name="Hong S."/>
            <person name="Lee C."/>
        </authorList>
    </citation>
    <scope>NUCLEOTIDE SEQUENCE [LARGE SCALE GENOMIC DNA]</scope>
    <source>
        <strain evidence="2 3">JR-1</strain>
    </source>
</reference>
<evidence type="ECO:0000313" key="3">
    <source>
        <dbReference type="Proteomes" id="UP000026913"/>
    </source>
</evidence>
<dbReference type="PANTHER" id="PTHR33336">
    <property type="entry name" value="QUINOL MONOOXYGENASE YGIN-RELATED"/>
    <property type="match status" value="1"/>
</dbReference>
<evidence type="ECO:0000313" key="2">
    <source>
        <dbReference type="EMBL" id="AHZ69862.1"/>
    </source>
</evidence>
<dbReference type="KEGG" id="pman:OU5_2783"/>
<evidence type="ECO:0000259" key="1">
    <source>
        <dbReference type="PROSITE" id="PS51725"/>
    </source>
</evidence>
<dbReference type="GeneID" id="46428443"/>
<accession>A0A024EAP6</accession>
<proteinExistence type="predicted"/>
<dbReference type="PROSITE" id="PS51725">
    <property type="entry name" value="ABM"/>
    <property type="match status" value="1"/>
</dbReference>
<dbReference type="GO" id="GO:0004497">
    <property type="term" value="F:monooxygenase activity"/>
    <property type="evidence" value="ECO:0007669"/>
    <property type="project" value="UniProtKB-KW"/>
</dbReference>
<keyword evidence="2" id="KW-0560">Oxidoreductase</keyword>
<dbReference type="InterPro" id="IPR050744">
    <property type="entry name" value="AI-2_Isomerase_LsrG"/>
</dbReference>
<dbReference type="InterPro" id="IPR011008">
    <property type="entry name" value="Dimeric_a/b-barrel"/>
</dbReference>
<dbReference type="Proteomes" id="UP000026913">
    <property type="component" value="Chromosome"/>
</dbReference>
<dbReference type="HOGENOM" id="CLU_131496_11_1_6"/>
<feature type="domain" description="ABM" evidence="1">
    <location>
        <begin position="5"/>
        <end position="96"/>
    </location>
</feature>
<dbReference type="OrthoDB" id="9812192at2"/>
<protein>
    <submittedName>
        <fullName evidence="2">Antibiotic biosynthesis monooxygenase</fullName>
    </submittedName>
</protein>
<dbReference type="Gene3D" id="3.30.70.100">
    <property type="match status" value="1"/>
</dbReference>
<dbReference type="SUPFAM" id="SSF54909">
    <property type="entry name" value="Dimeric alpha+beta barrel"/>
    <property type="match status" value="1"/>
</dbReference>
<name>A0A024EAP6_9PSED</name>
<organism evidence="2 3">
    <name type="scientific">Pseudomonas mandelii JR-1</name>
    <dbReference type="NCBI Taxonomy" id="1147786"/>
    <lineage>
        <taxon>Bacteria</taxon>
        <taxon>Pseudomonadati</taxon>
        <taxon>Pseudomonadota</taxon>
        <taxon>Gammaproteobacteria</taxon>
        <taxon>Pseudomonadales</taxon>
        <taxon>Pseudomonadaceae</taxon>
        <taxon>Pseudomonas</taxon>
    </lineage>
</organism>
<dbReference type="EMBL" id="CP005960">
    <property type="protein sequence ID" value="AHZ69862.1"/>
    <property type="molecule type" value="Genomic_DNA"/>
</dbReference>
<dbReference type="InterPro" id="IPR007138">
    <property type="entry name" value="ABM_dom"/>
</dbReference>
<dbReference type="AlphaFoldDB" id="A0A024EAP6"/>